<dbReference type="PANTHER" id="PTHR31342:SF7">
    <property type="entry name" value="PROTEIN CHUP1, CHLOROPLASTIC"/>
    <property type="match status" value="1"/>
</dbReference>
<sequence>MKFRENSNFESKAKGEREKPTVLPPKLALIKEKPVASSDQTNHDKAADTQTISKKKLAHLEKSLLGSSDQLLNHLAVLLLVQILIFPVEYPPVDLLHQKDTSSLISSTFNASDARSNTIGEVENRSSLLLAVKDNVKTQGDFVQSLAAEVRAASFTNIQDALRDVAFEYQDLMKLENQVSTFVDDLNLPCESTLKKIYRMLEK</sequence>
<evidence type="ECO:0000256" key="1">
    <source>
        <dbReference type="ARBA" id="ARBA00023054"/>
    </source>
</evidence>
<dbReference type="AlphaFoldDB" id="A0AAD9TH63"/>
<evidence type="ECO:0000313" key="3">
    <source>
        <dbReference type="EMBL" id="KAK2636065.1"/>
    </source>
</evidence>
<accession>A0AAD9TH63</accession>
<dbReference type="EMBL" id="JANJYI010000009">
    <property type="protein sequence ID" value="KAK2636065.1"/>
    <property type="molecule type" value="Genomic_DNA"/>
</dbReference>
<dbReference type="InterPro" id="IPR040265">
    <property type="entry name" value="CHUP1/IPGA1-like"/>
</dbReference>
<reference evidence="3" key="1">
    <citation type="journal article" date="2023" name="Plant J.">
        <title>Genome sequences and population genomics provide insights into the demographic history, inbreeding, and mutation load of two 'living fossil' tree species of Dipteronia.</title>
        <authorList>
            <person name="Feng Y."/>
            <person name="Comes H.P."/>
            <person name="Chen J."/>
            <person name="Zhu S."/>
            <person name="Lu R."/>
            <person name="Zhang X."/>
            <person name="Li P."/>
            <person name="Qiu J."/>
            <person name="Olsen K.M."/>
            <person name="Qiu Y."/>
        </authorList>
    </citation>
    <scope>NUCLEOTIDE SEQUENCE</scope>
    <source>
        <strain evidence="3">KIB01</strain>
    </source>
</reference>
<feature type="compositionally biased region" description="Basic and acidic residues" evidence="2">
    <location>
        <begin position="1"/>
        <end position="20"/>
    </location>
</feature>
<evidence type="ECO:0000313" key="4">
    <source>
        <dbReference type="Proteomes" id="UP001280121"/>
    </source>
</evidence>
<protein>
    <submittedName>
        <fullName evidence="3">Uncharacterized protein</fullName>
    </submittedName>
</protein>
<name>A0AAD9TH63_9ROSI</name>
<keyword evidence="1" id="KW-0175">Coiled coil</keyword>
<comment type="caution">
    <text evidence="3">The sequence shown here is derived from an EMBL/GenBank/DDBJ whole genome shotgun (WGS) entry which is preliminary data.</text>
</comment>
<feature type="region of interest" description="Disordered" evidence="2">
    <location>
        <begin position="1"/>
        <end position="51"/>
    </location>
</feature>
<organism evidence="3 4">
    <name type="scientific">Dipteronia dyeriana</name>
    <dbReference type="NCBI Taxonomy" id="168575"/>
    <lineage>
        <taxon>Eukaryota</taxon>
        <taxon>Viridiplantae</taxon>
        <taxon>Streptophyta</taxon>
        <taxon>Embryophyta</taxon>
        <taxon>Tracheophyta</taxon>
        <taxon>Spermatophyta</taxon>
        <taxon>Magnoliopsida</taxon>
        <taxon>eudicotyledons</taxon>
        <taxon>Gunneridae</taxon>
        <taxon>Pentapetalae</taxon>
        <taxon>rosids</taxon>
        <taxon>malvids</taxon>
        <taxon>Sapindales</taxon>
        <taxon>Sapindaceae</taxon>
        <taxon>Hippocastanoideae</taxon>
        <taxon>Acereae</taxon>
        <taxon>Dipteronia</taxon>
    </lineage>
</organism>
<dbReference type="GO" id="GO:0009902">
    <property type="term" value="P:chloroplast relocation"/>
    <property type="evidence" value="ECO:0007669"/>
    <property type="project" value="TreeGrafter"/>
</dbReference>
<keyword evidence="4" id="KW-1185">Reference proteome</keyword>
<proteinExistence type="predicted"/>
<dbReference type="PANTHER" id="PTHR31342">
    <property type="entry name" value="PROTEIN CHUP1, CHLOROPLASTIC"/>
    <property type="match status" value="1"/>
</dbReference>
<evidence type="ECO:0000256" key="2">
    <source>
        <dbReference type="SAM" id="MobiDB-lite"/>
    </source>
</evidence>
<dbReference type="Proteomes" id="UP001280121">
    <property type="component" value="Unassembled WGS sequence"/>
</dbReference>
<gene>
    <name evidence="3" type="ORF">Ddye_030857</name>
</gene>
<dbReference type="GO" id="GO:0009707">
    <property type="term" value="C:chloroplast outer membrane"/>
    <property type="evidence" value="ECO:0007669"/>
    <property type="project" value="TreeGrafter"/>
</dbReference>